<accession>A0A8J3SN27</accession>
<dbReference type="AlphaFoldDB" id="A0A8J3SN27"/>
<dbReference type="InterPro" id="IPR036291">
    <property type="entry name" value="NAD(P)-bd_dom_sf"/>
</dbReference>
<evidence type="ECO:0000313" key="2">
    <source>
        <dbReference type="EMBL" id="GIH95601.1"/>
    </source>
</evidence>
<protein>
    <submittedName>
        <fullName evidence="2">NmrA family transcriptional regulator</fullName>
    </submittedName>
</protein>
<dbReference type="SUPFAM" id="SSF51735">
    <property type="entry name" value="NAD(P)-binding Rossmann-fold domains"/>
    <property type="match status" value="1"/>
</dbReference>
<dbReference type="EMBL" id="BOOJ01000053">
    <property type="protein sequence ID" value="GIH95601.1"/>
    <property type="molecule type" value="Genomic_DNA"/>
</dbReference>
<proteinExistence type="predicted"/>
<comment type="caution">
    <text evidence="2">The sequence shown here is derived from an EMBL/GenBank/DDBJ whole genome shotgun (WGS) entry which is preliminary data.</text>
</comment>
<organism evidence="2 3">
    <name type="scientific">Planobispora siamensis</name>
    <dbReference type="NCBI Taxonomy" id="936338"/>
    <lineage>
        <taxon>Bacteria</taxon>
        <taxon>Bacillati</taxon>
        <taxon>Actinomycetota</taxon>
        <taxon>Actinomycetes</taxon>
        <taxon>Streptosporangiales</taxon>
        <taxon>Streptosporangiaceae</taxon>
        <taxon>Planobispora</taxon>
    </lineage>
</organism>
<dbReference type="PANTHER" id="PTHR43162:SF1">
    <property type="entry name" value="PRESTALK A DIFFERENTIATION PROTEIN A"/>
    <property type="match status" value="1"/>
</dbReference>
<gene>
    <name evidence="2" type="ORF">Psi01_62310</name>
</gene>
<evidence type="ECO:0000313" key="3">
    <source>
        <dbReference type="Proteomes" id="UP000619788"/>
    </source>
</evidence>
<feature type="domain" description="NAD(P)-binding" evidence="1">
    <location>
        <begin position="7"/>
        <end position="105"/>
    </location>
</feature>
<dbReference type="PANTHER" id="PTHR43162">
    <property type="match status" value="1"/>
</dbReference>
<reference evidence="2 3" key="1">
    <citation type="submission" date="2021-01" db="EMBL/GenBank/DDBJ databases">
        <title>Whole genome shotgun sequence of Planobispora siamensis NBRC 107568.</title>
        <authorList>
            <person name="Komaki H."/>
            <person name="Tamura T."/>
        </authorList>
    </citation>
    <scope>NUCLEOTIDE SEQUENCE [LARGE SCALE GENOMIC DNA]</scope>
    <source>
        <strain evidence="2 3">NBRC 107568</strain>
    </source>
</reference>
<dbReference type="RefSeq" id="WP_204067680.1">
    <property type="nucleotide sequence ID" value="NZ_BOOJ01000053.1"/>
</dbReference>
<name>A0A8J3SN27_9ACTN</name>
<evidence type="ECO:0000259" key="1">
    <source>
        <dbReference type="Pfam" id="PF13460"/>
    </source>
</evidence>
<dbReference type="InterPro" id="IPR016040">
    <property type="entry name" value="NAD(P)-bd_dom"/>
</dbReference>
<sequence length="275" mass="29595">MTFLVTGATGKVGRRVVDDLLRAGQRVRALTRDPARADLPEPVEVVRGDLADPRTLGPAFDGVVGAHLLTAGGDDYATLRTGPELVELAQKAGVRRVTLLWNGQVGPVEKAFAASDLEWTALQPVDFMSNTLTWASAIKERGEVREPFADVPGGVVDERDVAAVAAAVLARGGHAGRTYVLTGPQVLSQRGRLAAIAEAIGRPLRFVELTEEQARKRWRQAGYGEELIELLVSWQGNPPPEAVSISPAVREITGREPRSFAEWAADHADAFRPDA</sequence>
<dbReference type="Pfam" id="PF13460">
    <property type="entry name" value="NAD_binding_10"/>
    <property type="match status" value="1"/>
</dbReference>
<dbReference type="Gene3D" id="3.40.50.720">
    <property type="entry name" value="NAD(P)-binding Rossmann-like Domain"/>
    <property type="match status" value="1"/>
</dbReference>
<dbReference type="InterPro" id="IPR051604">
    <property type="entry name" value="Ergot_Alk_Oxidoreductase"/>
</dbReference>
<dbReference type="Gene3D" id="3.90.25.10">
    <property type="entry name" value="UDP-galactose 4-epimerase, domain 1"/>
    <property type="match status" value="1"/>
</dbReference>
<keyword evidence="3" id="KW-1185">Reference proteome</keyword>
<dbReference type="Proteomes" id="UP000619788">
    <property type="component" value="Unassembled WGS sequence"/>
</dbReference>